<feature type="compositionally biased region" description="Basic and acidic residues" evidence="1">
    <location>
        <begin position="79"/>
        <end position="89"/>
    </location>
</feature>
<comment type="caution">
    <text evidence="2">The sequence shown here is derived from an EMBL/GenBank/DDBJ whole genome shotgun (WGS) entry which is preliminary data.</text>
</comment>
<feature type="compositionally biased region" description="Basic and acidic residues" evidence="1">
    <location>
        <begin position="45"/>
        <end position="54"/>
    </location>
</feature>
<reference evidence="2 3" key="1">
    <citation type="journal article" date="2023" name="Plants (Basel)">
        <title>Bridging the Gap: Combining Genomics and Transcriptomics Approaches to Understand Stylosanthes scabra, an Orphan Legume from the Brazilian Caatinga.</title>
        <authorList>
            <person name="Ferreira-Neto J.R.C."/>
            <person name="da Silva M.D."/>
            <person name="Binneck E."/>
            <person name="de Melo N.F."/>
            <person name="da Silva R.H."/>
            <person name="de Melo A.L.T.M."/>
            <person name="Pandolfi V."/>
            <person name="Bustamante F.O."/>
            <person name="Brasileiro-Vidal A.C."/>
            <person name="Benko-Iseppon A.M."/>
        </authorList>
    </citation>
    <scope>NUCLEOTIDE SEQUENCE [LARGE SCALE GENOMIC DNA]</scope>
    <source>
        <tissue evidence="2">Leaves</tissue>
    </source>
</reference>
<dbReference type="Proteomes" id="UP001341840">
    <property type="component" value="Unassembled WGS sequence"/>
</dbReference>
<organism evidence="2 3">
    <name type="scientific">Stylosanthes scabra</name>
    <dbReference type="NCBI Taxonomy" id="79078"/>
    <lineage>
        <taxon>Eukaryota</taxon>
        <taxon>Viridiplantae</taxon>
        <taxon>Streptophyta</taxon>
        <taxon>Embryophyta</taxon>
        <taxon>Tracheophyta</taxon>
        <taxon>Spermatophyta</taxon>
        <taxon>Magnoliopsida</taxon>
        <taxon>eudicotyledons</taxon>
        <taxon>Gunneridae</taxon>
        <taxon>Pentapetalae</taxon>
        <taxon>rosids</taxon>
        <taxon>fabids</taxon>
        <taxon>Fabales</taxon>
        <taxon>Fabaceae</taxon>
        <taxon>Papilionoideae</taxon>
        <taxon>50 kb inversion clade</taxon>
        <taxon>dalbergioids sensu lato</taxon>
        <taxon>Dalbergieae</taxon>
        <taxon>Pterocarpus clade</taxon>
        <taxon>Stylosanthes</taxon>
    </lineage>
</organism>
<feature type="region of interest" description="Disordered" evidence="1">
    <location>
        <begin position="1"/>
        <end position="20"/>
    </location>
</feature>
<name>A0ABU6XEL9_9FABA</name>
<evidence type="ECO:0000313" key="3">
    <source>
        <dbReference type="Proteomes" id="UP001341840"/>
    </source>
</evidence>
<evidence type="ECO:0000313" key="2">
    <source>
        <dbReference type="EMBL" id="MED6196367.1"/>
    </source>
</evidence>
<feature type="compositionally biased region" description="Polar residues" evidence="1">
    <location>
        <begin position="1"/>
        <end position="10"/>
    </location>
</feature>
<sequence length="142" mass="16092">MLRTGESSPDPNIPLKEMNPSIQNFQQLETPLRELLERQTREAEIASDAMKRADEGDETGDSRSWTWKPSTVIGKSPAKRQDPREGTSEVYVDDVKAKESFIPNLKRCQAIISMKKSESLQEMQSLKRTADSTLKIPSKTLR</sequence>
<feature type="region of interest" description="Disordered" evidence="1">
    <location>
        <begin position="45"/>
        <end position="89"/>
    </location>
</feature>
<accession>A0ABU6XEL9</accession>
<dbReference type="EMBL" id="JASCZI010211743">
    <property type="protein sequence ID" value="MED6196367.1"/>
    <property type="molecule type" value="Genomic_DNA"/>
</dbReference>
<keyword evidence="3" id="KW-1185">Reference proteome</keyword>
<proteinExistence type="predicted"/>
<evidence type="ECO:0000256" key="1">
    <source>
        <dbReference type="SAM" id="MobiDB-lite"/>
    </source>
</evidence>
<gene>
    <name evidence="2" type="ORF">PIB30_046776</name>
</gene>
<protein>
    <submittedName>
        <fullName evidence="2">Uncharacterized protein</fullName>
    </submittedName>
</protein>
<feature type="region of interest" description="Disordered" evidence="1">
    <location>
        <begin position="118"/>
        <end position="142"/>
    </location>
</feature>